<comment type="caution">
    <text evidence="7">The sequence shown here is derived from an EMBL/GenBank/DDBJ whole genome shotgun (WGS) entry which is preliminary data.</text>
</comment>
<keyword evidence="3 6" id="KW-0812">Transmembrane</keyword>
<protein>
    <submittedName>
        <fullName evidence="7">Cation:dicarboxylase symporter family transporter</fullName>
    </submittedName>
</protein>
<keyword evidence="4 6" id="KW-1133">Transmembrane helix</keyword>
<dbReference type="EMBL" id="JAVREH010000003">
    <property type="protein sequence ID" value="MDT0260373.1"/>
    <property type="molecule type" value="Genomic_DNA"/>
</dbReference>
<comment type="subcellular location">
    <subcellularLocation>
        <location evidence="1">Membrane</location>
        <topology evidence="1">Multi-pass membrane protein</topology>
    </subcellularLocation>
</comment>
<evidence type="ECO:0000256" key="3">
    <source>
        <dbReference type="ARBA" id="ARBA00022692"/>
    </source>
</evidence>
<proteinExistence type="predicted"/>
<feature type="transmembrane region" description="Helical" evidence="6">
    <location>
        <begin position="12"/>
        <end position="29"/>
    </location>
</feature>
<dbReference type="RefSeq" id="WP_311421528.1">
    <property type="nucleotide sequence ID" value="NZ_JAVREH010000003.1"/>
</dbReference>
<evidence type="ECO:0000256" key="2">
    <source>
        <dbReference type="ARBA" id="ARBA00022448"/>
    </source>
</evidence>
<evidence type="ECO:0000256" key="6">
    <source>
        <dbReference type="SAM" id="Phobius"/>
    </source>
</evidence>
<evidence type="ECO:0000313" key="8">
    <source>
        <dbReference type="Proteomes" id="UP001183176"/>
    </source>
</evidence>
<accession>A0ABU2J5U5</accession>
<dbReference type="SUPFAM" id="SSF118215">
    <property type="entry name" value="Proton glutamate symport protein"/>
    <property type="match status" value="1"/>
</dbReference>
<evidence type="ECO:0000256" key="4">
    <source>
        <dbReference type="ARBA" id="ARBA00022989"/>
    </source>
</evidence>
<gene>
    <name evidence="7" type="ORF">RM423_03085</name>
</gene>
<name>A0ABU2J5U5_9ACTN</name>
<evidence type="ECO:0000256" key="5">
    <source>
        <dbReference type="ARBA" id="ARBA00023136"/>
    </source>
</evidence>
<organism evidence="7 8">
    <name type="scientific">Jatrophihabitans lederbergiae</name>
    <dbReference type="NCBI Taxonomy" id="3075547"/>
    <lineage>
        <taxon>Bacteria</taxon>
        <taxon>Bacillati</taxon>
        <taxon>Actinomycetota</taxon>
        <taxon>Actinomycetes</taxon>
        <taxon>Jatrophihabitantales</taxon>
        <taxon>Jatrophihabitantaceae</taxon>
        <taxon>Jatrophihabitans</taxon>
    </lineage>
</organism>
<feature type="transmembrane region" description="Helical" evidence="6">
    <location>
        <begin position="50"/>
        <end position="70"/>
    </location>
</feature>
<dbReference type="PANTHER" id="PTHR42865">
    <property type="entry name" value="PROTON/GLUTAMATE-ASPARTATE SYMPORTER"/>
    <property type="match status" value="1"/>
</dbReference>
<dbReference type="Pfam" id="PF00375">
    <property type="entry name" value="SDF"/>
    <property type="match status" value="1"/>
</dbReference>
<sequence length="112" mass="11882">MTQTKRHWYSQLWFWVLVAIAAGILFGLVDKADALPAKWLADAFTQLIKVVTAPVIFCTVVVGIASLTSLAKAGRLALAALSYFLVATLIALTLGLLAGNLIGPGRGFHATT</sequence>
<dbReference type="PANTHER" id="PTHR42865:SF1">
    <property type="entry name" value="AEROBIC C4-DICARBOXYLATE TRANSPORT PROTEIN"/>
    <property type="match status" value="1"/>
</dbReference>
<keyword evidence="2" id="KW-0813">Transport</keyword>
<dbReference type="InterPro" id="IPR001991">
    <property type="entry name" value="Na-dicarboxylate_symporter"/>
</dbReference>
<dbReference type="InterPro" id="IPR036458">
    <property type="entry name" value="Na:dicarbo_symporter_sf"/>
</dbReference>
<evidence type="ECO:0000313" key="7">
    <source>
        <dbReference type="EMBL" id="MDT0260373.1"/>
    </source>
</evidence>
<keyword evidence="5 6" id="KW-0472">Membrane</keyword>
<reference evidence="8" key="1">
    <citation type="submission" date="2023-07" db="EMBL/GenBank/DDBJ databases">
        <title>30 novel species of actinomycetes from the DSMZ collection.</title>
        <authorList>
            <person name="Nouioui I."/>
        </authorList>
    </citation>
    <scope>NUCLEOTIDE SEQUENCE [LARGE SCALE GENOMIC DNA]</scope>
    <source>
        <strain evidence="8">DSM 44399</strain>
    </source>
</reference>
<keyword evidence="8" id="KW-1185">Reference proteome</keyword>
<feature type="transmembrane region" description="Helical" evidence="6">
    <location>
        <begin position="76"/>
        <end position="98"/>
    </location>
</feature>
<evidence type="ECO:0000256" key="1">
    <source>
        <dbReference type="ARBA" id="ARBA00004141"/>
    </source>
</evidence>
<dbReference type="Gene3D" id="1.10.3860.10">
    <property type="entry name" value="Sodium:dicarboxylate symporter"/>
    <property type="match status" value="1"/>
</dbReference>
<dbReference type="Proteomes" id="UP001183176">
    <property type="component" value="Unassembled WGS sequence"/>
</dbReference>